<accession>A0ABX1MKH8</accession>
<keyword evidence="2" id="KW-0732">Signal</keyword>
<evidence type="ECO:0000259" key="3">
    <source>
        <dbReference type="Pfam" id="PF14522"/>
    </source>
</evidence>
<sequence length="218" mass="23715">MSARLRGTSLRHLVCCLCLLLIFPTLPAGADDRSWLPLAKDGLRDPGGPAVKVLQQPADALSPLAPDNAGNQVRWVRALRDGQINPRSSLRHPLNGEKYDKDVLLNLNGGMPVVRFPHSVHNEWLDCTNCHDHLFKKQRGATKISMFLILQGEQCGVCHGAVAFPLTECARCHSVKRSDALAELEREAAAKPSPTPPFEPAPTPSTRPSAGKTEGKAR</sequence>
<reference evidence="4 5" key="1">
    <citation type="submission" date="2019-12" db="EMBL/GenBank/DDBJ databases">
        <title>Comparative genomics gives insights into the taxonomy of the Azoarcus-Aromatoleum group and reveals separate origins of nif in the plant-associated Azoarcus and non-plant-associated Aromatoleum sub-groups.</title>
        <authorList>
            <person name="Lafos M."/>
            <person name="Maluk M."/>
            <person name="Batista M."/>
            <person name="Junghare M."/>
            <person name="Carmona M."/>
            <person name="Faoro H."/>
            <person name="Cruz L.M."/>
            <person name="Battistoni F."/>
            <person name="De Souza E."/>
            <person name="Pedrosa F."/>
            <person name="Chen W.-M."/>
            <person name="Poole P.S."/>
            <person name="Dixon R.A."/>
            <person name="James E.K."/>
        </authorList>
    </citation>
    <scope>NUCLEOTIDE SEQUENCE [LARGE SCALE GENOMIC DNA]</scope>
    <source>
        <strain evidence="4 5">ToN1</strain>
    </source>
</reference>
<dbReference type="InterPro" id="IPR029467">
    <property type="entry name" value="Cyt_c7-like"/>
</dbReference>
<evidence type="ECO:0000313" key="5">
    <source>
        <dbReference type="Proteomes" id="UP000652074"/>
    </source>
</evidence>
<dbReference type="EMBL" id="WTVR01000013">
    <property type="protein sequence ID" value="NMF88472.1"/>
    <property type="molecule type" value="Genomic_DNA"/>
</dbReference>
<gene>
    <name evidence="4" type="ORF">GPA26_08235</name>
</gene>
<dbReference type="CDD" id="cd08168">
    <property type="entry name" value="Cytochrom_C3"/>
    <property type="match status" value="1"/>
</dbReference>
<dbReference type="InterPro" id="IPR036280">
    <property type="entry name" value="Multihaem_cyt_sf"/>
</dbReference>
<evidence type="ECO:0000313" key="4">
    <source>
        <dbReference type="EMBL" id="NMF88472.1"/>
    </source>
</evidence>
<dbReference type="Pfam" id="PF14522">
    <property type="entry name" value="Cytochrome_C7"/>
    <property type="match status" value="1"/>
</dbReference>
<organism evidence="4 5">
    <name type="scientific">Aromatoleum petrolei</name>
    <dbReference type="NCBI Taxonomy" id="76116"/>
    <lineage>
        <taxon>Bacteria</taxon>
        <taxon>Pseudomonadati</taxon>
        <taxon>Pseudomonadota</taxon>
        <taxon>Betaproteobacteria</taxon>
        <taxon>Rhodocyclales</taxon>
        <taxon>Rhodocyclaceae</taxon>
        <taxon>Aromatoleum</taxon>
    </lineage>
</organism>
<feature type="chain" id="PRO_5045539424" description="Cytochrome c7-like domain-containing protein" evidence="2">
    <location>
        <begin position="31"/>
        <end position="218"/>
    </location>
</feature>
<feature type="domain" description="Cytochrome c7-like" evidence="3">
    <location>
        <begin position="114"/>
        <end position="174"/>
    </location>
</feature>
<dbReference type="Proteomes" id="UP000652074">
    <property type="component" value="Unassembled WGS sequence"/>
</dbReference>
<dbReference type="Gene3D" id="3.90.10.10">
    <property type="entry name" value="Cytochrome C3"/>
    <property type="match status" value="1"/>
</dbReference>
<evidence type="ECO:0000256" key="2">
    <source>
        <dbReference type="SAM" id="SignalP"/>
    </source>
</evidence>
<comment type="caution">
    <text evidence="4">The sequence shown here is derived from an EMBL/GenBank/DDBJ whole genome shotgun (WGS) entry which is preliminary data.</text>
</comment>
<proteinExistence type="predicted"/>
<protein>
    <recommendedName>
        <fullName evidence="3">Cytochrome c7-like domain-containing protein</fullName>
    </recommendedName>
</protein>
<dbReference type="InterPro" id="IPR026352">
    <property type="entry name" value="Nanowire_3heme"/>
</dbReference>
<dbReference type="NCBIfam" id="TIGR04257">
    <property type="entry name" value="nanowire_3heme"/>
    <property type="match status" value="1"/>
</dbReference>
<keyword evidence="5" id="KW-1185">Reference proteome</keyword>
<dbReference type="SUPFAM" id="SSF48695">
    <property type="entry name" value="Multiheme cytochromes"/>
    <property type="match status" value="1"/>
</dbReference>
<feature type="compositionally biased region" description="Pro residues" evidence="1">
    <location>
        <begin position="193"/>
        <end position="205"/>
    </location>
</feature>
<feature type="signal peptide" evidence="2">
    <location>
        <begin position="1"/>
        <end position="30"/>
    </location>
</feature>
<feature type="region of interest" description="Disordered" evidence="1">
    <location>
        <begin position="183"/>
        <end position="218"/>
    </location>
</feature>
<name>A0ABX1MKH8_9RHOO</name>
<evidence type="ECO:0000256" key="1">
    <source>
        <dbReference type="SAM" id="MobiDB-lite"/>
    </source>
</evidence>